<reference evidence="2 3" key="1">
    <citation type="submission" date="2018-06" db="EMBL/GenBank/DDBJ databases">
        <authorList>
            <consortium name="Pathogen Informatics"/>
            <person name="Doyle S."/>
        </authorList>
    </citation>
    <scope>NUCLEOTIDE SEQUENCE [LARGE SCALE GENOMIC DNA]</scope>
    <source>
        <strain evidence="2 3">NCTC9617</strain>
    </source>
</reference>
<accession>A0A378FU42</accession>
<dbReference type="PROSITE" id="PS51705">
    <property type="entry name" value="G_HFLX"/>
    <property type="match status" value="1"/>
</dbReference>
<organism evidence="2 3">
    <name type="scientific">Klebsiella pneumoniae</name>
    <dbReference type="NCBI Taxonomy" id="573"/>
    <lineage>
        <taxon>Bacteria</taxon>
        <taxon>Pseudomonadati</taxon>
        <taxon>Pseudomonadota</taxon>
        <taxon>Gammaproteobacteria</taxon>
        <taxon>Enterobacterales</taxon>
        <taxon>Enterobacteriaceae</taxon>
        <taxon>Klebsiella/Raoultella group</taxon>
        <taxon>Klebsiella</taxon>
        <taxon>Klebsiella pneumoniae complex</taxon>
    </lineage>
</organism>
<evidence type="ECO:0000259" key="1">
    <source>
        <dbReference type="PROSITE" id="PS51705"/>
    </source>
</evidence>
<dbReference type="SUPFAM" id="SSF52540">
    <property type="entry name" value="P-loop containing nucleoside triphosphate hydrolases"/>
    <property type="match status" value="1"/>
</dbReference>
<dbReference type="FunFam" id="3.40.50.300:FF:000173">
    <property type="entry name" value="GTPase HflX"/>
    <property type="match status" value="1"/>
</dbReference>
<dbReference type="InterPro" id="IPR030394">
    <property type="entry name" value="G_HFLX_dom"/>
</dbReference>
<protein>
    <submittedName>
        <fullName evidence="2">GTP-binding protein HflX</fullName>
    </submittedName>
</protein>
<dbReference type="PANTHER" id="PTHR10229:SF0">
    <property type="entry name" value="GTP-BINDING PROTEIN 6-RELATED"/>
    <property type="match status" value="1"/>
</dbReference>
<dbReference type="InterPro" id="IPR016496">
    <property type="entry name" value="GTPase_HflX"/>
</dbReference>
<dbReference type="EMBL" id="UGNC01000005">
    <property type="protein sequence ID" value="STW48337.1"/>
    <property type="molecule type" value="Genomic_DNA"/>
</dbReference>
<dbReference type="PRINTS" id="PR00326">
    <property type="entry name" value="GTP1OBG"/>
</dbReference>
<dbReference type="GO" id="GO:0005525">
    <property type="term" value="F:GTP binding"/>
    <property type="evidence" value="ECO:0007669"/>
    <property type="project" value="InterPro"/>
</dbReference>
<dbReference type="PANTHER" id="PTHR10229">
    <property type="entry name" value="GTP-BINDING PROTEIN HFLX"/>
    <property type="match status" value="1"/>
</dbReference>
<feature type="domain" description="Hflx-type G" evidence="1">
    <location>
        <begin position="46"/>
        <end position="211"/>
    </location>
</feature>
<proteinExistence type="predicted"/>
<dbReference type="GO" id="GO:0005737">
    <property type="term" value="C:cytoplasm"/>
    <property type="evidence" value="ECO:0007669"/>
    <property type="project" value="TreeGrafter"/>
</dbReference>
<dbReference type="Proteomes" id="UP000255167">
    <property type="component" value="Unassembled WGS sequence"/>
</dbReference>
<dbReference type="AlphaFoldDB" id="A0A378FU42"/>
<sequence>MARVKPSSKTDRRLLRNRIMQILSRLEKVEKQREQGRRSRAKADIPTVSLVGYTNAGKSTLFNQITAAEVYAANQLFATLDPTLRRIDVPDVGETVLADTVGFIRHLPHDLVAAFKATLQETRQATLLLHVIDAADVRVQENIDAVNTVLAEIEADEIPALLVMNKIDMLDDFEPRIDRDDENKPIRVWLSAQTGVGVPLLFSGINGASFR</sequence>
<dbReference type="Gene3D" id="3.40.50.300">
    <property type="entry name" value="P-loop containing nucleotide triphosphate hydrolases"/>
    <property type="match status" value="1"/>
</dbReference>
<dbReference type="NCBIfam" id="TIGR03156">
    <property type="entry name" value="GTP_HflX"/>
    <property type="match status" value="1"/>
</dbReference>
<dbReference type="Pfam" id="PF01926">
    <property type="entry name" value="MMR_HSR1"/>
    <property type="match status" value="1"/>
</dbReference>
<dbReference type="CDD" id="cd01878">
    <property type="entry name" value="HflX"/>
    <property type="match status" value="1"/>
</dbReference>
<dbReference type="GO" id="GO:0043022">
    <property type="term" value="F:ribosome binding"/>
    <property type="evidence" value="ECO:0007669"/>
    <property type="project" value="TreeGrafter"/>
</dbReference>
<evidence type="ECO:0000313" key="2">
    <source>
        <dbReference type="EMBL" id="STW48337.1"/>
    </source>
</evidence>
<gene>
    <name evidence="2" type="primary">hflX_2</name>
    <name evidence="2" type="ORF">NCTC9617_04932</name>
</gene>
<evidence type="ECO:0000313" key="3">
    <source>
        <dbReference type="Proteomes" id="UP000255167"/>
    </source>
</evidence>
<dbReference type="InterPro" id="IPR027417">
    <property type="entry name" value="P-loop_NTPase"/>
</dbReference>
<dbReference type="InterPro" id="IPR006073">
    <property type="entry name" value="GTP-bd"/>
</dbReference>
<name>A0A378FU42_KLEPN</name>